<proteinExistence type="predicted"/>
<evidence type="ECO:0000313" key="1">
    <source>
        <dbReference type="EMBL" id="MCI85228.1"/>
    </source>
</evidence>
<accession>A0A392VA67</accession>
<keyword evidence="2" id="KW-1185">Reference proteome</keyword>
<comment type="caution">
    <text evidence="1">The sequence shown here is derived from an EMBL/GenBank/DDBJ whole genome shotgun (WGS) entry which is preliminary data.</text>
</comment>
<reference evidence="1 2" key="1">
    <citation type="journal article" date="2018" name="Front. Plant Sci.">
        <title>Red Clover (Trifolium pratense) and Zigzag Clover (T. medium) - A Picture of Genomic Similarities and Differences.</title>
        <authorList>
            <person name="Dluhosova J."/>
            <person name="Istvanek J."/>
            <person name="Nedelnik J."/>
            <person name="Repkova J."/>
        </authorList>
    </citation>
    <scope>NUCLEOTIDE SEQUENCE [LARGE SCALE GENOMIC DNA]</scope>
    <source>
        <strain evidence="2">cv. 10/8</strain>
        <tissue evidence="1">Leaf</tissue>
    </source>
</reference>
<organism evidence="1 2">
    <name type="scientific">Trifolium medium</name>
    <dbReference type="NCBI Taxonomy" id="97028"/>
    <lineage>
        <taxon>Eukaryota</taxon>
        <taxon>Viridiplantae</taxon>
        <taxon>Streptophyta</taxon>
        <taxon>Embryophyta</taxon>
        <taxon>Tracheophyta</taxon>
        <taxon>Spermatophyta</taxon>
        <taxon>Magnoliopsida</taxon>
        <taxon>eudicotyledons</taxon>
        <taxon>Gunneridae</taxon>
        <taxon>Pentapetalae</taxon>
        <taxon>rosids</taxon>
        <taxon>fabids</taxon>
        <taxon>Fabales</taxon>
        <taxon>Fabaceae</taxon>
        <taxon>Papilionoideae</taxon>
        <taxon>50 kb inversion clade</taxon>
        <taxon>NPAAA clade</taxon>
        <taxon>Hologalegina</taxon>
        <taxon>IRL clade</taxon>
        <taxon>Trifolieae</taxon>
        <taxon>Trifolium</taxon>
    </lineage>
</organism>
<evidence type="ECO:0000313" key="2">
    <source>
        <dbReference type="Proteomes" id="UP000265520"/>
    </source>
</evidence>
<dbReference type="AlphaFoldDB" id="A0A392VA67"/>
<dbReference type="EMBL" id="LXQA011110371">
    <property type="protein sequence ID" value="MCI85228.1"/>
    <property type="molecule type" value="Genomic_DNA"/>
</dbReference>
<dbReference type="Proteomes" id="UP000265520">
    <property type="component" value="Unassembled WGS sequence"/>
</dbReference>
<name>A0A392VA67_9FABA</name>
<protein>
    <submittedName>
        <fullName evidence="1">Uncharacterized protein</fullName>
    </submittedName>
</protein>
<sequence>MSKAVASAALTSSAPARFQAAAANTAAVFIPDDRAKPPSSVHGNRRVAVHFGPPRVGLSPPRFLL</sequence>